<dbReference type="OrthoDB" id="6196170at2"/>
<accession>A0A1B3BB60</accession>
<dbReference type="Proteomes" id="UP000094147">
    <property type="component" value="Chromosome"/>
</dbReference>
<evidence type="ECO:0000313" key="1">
    <source>
        <dbReference type="EMBL" id="AOE50030.1"/>
    </source>
</evidence>
<protein>
    <recommendedName>
        <fullName evidence="3">Lipoprotein</fullName>
    </recommendedName>
</protein>
<dbReference type="KEGG" id="ksd:KS2013_1316"/>
<evidence type="ECO:0008006" key="3">
    <source>
        <dbReference type="Google" id="ProtNLM"/>
    </source>
</evidence>
<dbReference type="AlphaFoldDB" id="A0A1B3BB60"/>
<proteinExistence type="predicted"/>
<gene>
    <name evidence="1" type="ORF">KS2013_1316</name>
</gene>
<keyword evidence="2" id="KW-1185">Reference proteome</keyword>
<sequence length="127" mass="14458">MRYLSGIRSLSIVLALLWLTGCKTLKIEDASPAVVLALDSQGKSEIADVINQVMPGANVILAEDILTEDNRLFIERKQTYIDGNPVQGRITEMPRKFELYRYEGRCYLVDDKTGENYLLHFVRCKSM</sequence>
<dbReference type="RefSeq" id="WP_068991463.1">
    <property type="nucleotide sequence ID" value="NZ_CP012418.1"/>
</dbReference>
<reference evidence="2" key="1">
    <citation type="submission" date="2015-08" db="EMBL/GenBank/DDBJ databases">
        <authorList>
            <person name="Kim K.M."/>
        </authorList>
    </citation>
    <scope>NUCLEOTIDE SEQUENCE [LARGE SCALE GENOMIC DNA]</scope>
    <source>
        <strain evidence="2">KCTC 23892</strain>
    </source>
</reference>
<dbReference type="STRING" id="1144748.KS2013_1316"/>
<organism evidence="1 2">
    <name type="scientific">Kangiella sediminilitoris</name>
    <dbReference type="NCBI Taxonomy" id="1144748"/>
    <lineage>
        <taxon>Bacteria</taxon>
        <taxon>Pseudomonadati</taxon>
        <taxon>Pseudomonadota</taxon>
        <taxon>Gammaproteobacteria</taxon>
        <taxon>Kangiellales</taxon>
        <taxon>Kangiellaceae</taxon>
        <taxon>Kangiella</taxon>
    </lineage>
</organism>
<dbReference type="EMBL" id="CP012418">
    <property type="protein sequence ID" value="AOE50030.1"/>
    <property type="molecule type" value="Genomic_DNA"/>
</dbReference>
<dbReference type="PROSITE" id="PS51257">
    <property type="entry name" value="PROKAR_LIPOPROTEIN"/>
    <property type="match status" value="1"/>
</dbReference>
<evidence type="ECO:0000313" key="2">
    <source>
        <dbReference type="Proteomes" id="UP000094147"/>
    </source>
</evidence>
<name>A0A1B3BB60_9GAMM</name>